<comment type="caution">
    <text evidence="1">The sequence shown here is derived from an EMBL/GenBank/DDBJ whole genome shotgun (WGS) entry which is preliminary data.</text>
</comment>
<dbReference type="AlphaFoldDB" id="A0A7X4LPI8"/>
<accession>A0A7X4LPI8</accession>
<reference evidence="1 2" key="1">
    <citation type="submission" date="2019-10" db="EMBL/GenBank/DDBJ databases">
        <title>Vibrio sp. nov. isolated from a shrimp pond.</title>
        <authorList>
            <person name="Gomez-Gil B."/>
            <person name="Enciso-Ibarra J."/>
            <person name="Enciso-Ibarra K."/>
            <person name="Bolan-Mejia C."/>
        </authorList>
    </citation>
    <scope>NUCLEOTIDE SEQUENCE [LARGE SCALE GENOMIC DNA]</scope>
    <source>
        <strain evidence="1 2">CAIM 722</strain>
    </source>
</reference>
<sequence length="102" mass="11584">MEQTIILNLPYDLSEQDNEKVTAVYSEMDGWQAKTDFPCWFGTPNDAQYITVSSKPSGLVVIGKVNGLIWMGWITKLCAKLSIALNREIYDAESEKAKPRRR</sequence>
<proteinExistence type="predicted"/>
<gene>
    <name evidence="1" type="ORF">F9817_21555</name>
</gene>
<name>A0A7X4LPI8_9VIBR</name>
<dbReference type="EMBL" id="WEKT01000070">
    <property type="protein sequence ID" value="MZI95774.1"/>
    <property type="molecule type" value="Genomic_DNA"/>
</dbReference>
<dbReference type="Proteomes" id="UP000462621">
    <property type="component" value="Unassembled WGS sequence"/>
</dbReference>
<evidence type="ECO:0000313" key="1">
    <source>
        <dbReference type="EMBL" id="MZI95774.1"/>
    </source>
</evidence>
<keyword evidence="2" id="KW-1185">Reference proteome</keyword>
<protein>
    <submittedName>
        <fullName evidence="1">Uncharacterized protein</fullName>
    </submittedName>
</protein>
<organism evidence="1 2">
    <name type="scientific">Vibrio eleionomae</name>
    <dbReference type="NCBI Taxonomy" id="2653505"/>
    <lineage>
        <taxon>Bacteria</taxon>
        <taxon>Pseudomonadati</taxon>
        <taxon>Pseudomonadota</taxon>
        <taxon>Gammaproteobacteria</taxon>
        <taxon>Vibrionales</taxon>
        <taxon>Vibrionaceae</taxon>
        <taxon>Vibrio</taxon>
    </lineage>
</organism>
<dbReference type="RefSeq" id="WP_161158270.1">
    <property type="nucleotide sequence ID" value="NZ_WEKT01000070.1"/>
</dbReference>
<evidence type="ECO:0000313" key="2">
    <source>
        <dbReference type="Proteomes" id="UP000462621"/>
    </source>
</evidence>